<evidence type="ECO:0000313" key="1">
    <source>
        <dbReference type="EMBL" id="MDQ0467925.1"/>
    </source>
</evidence>
<dbReference type="Proteomes" id="UP001242480">
    <property type="component" value="Unassembled WGS sequence"/>
</dbReference>
<dbReference type="RefSeq" id="WP_307268272.1">
    <property type="nucleotide sequence ID" value="NZ_JAUSVX010000001.1"/>
</dbReference>
<gene>
    <name evidence="1" type="ORF">QO011_000920</name>
</gene>
<dbReference type="Gene3D" id="2.40.100.20">
    <property type="match status" value="1"/>
</dbReference>
<comment type="caution">
    <text evidence="1">The sequence shown here is derived from an EMBL/GenBank/DDBJ whole genome shotgun (WGS) entry which is preliminary data.</text>
</comment>
<sequence>MRLAFEIDGQRWLIACDPARAPRTLAAVAACLPLELQLHTPKIAGSHVYWHAPFVEDVEGGVDVMQARPGAFIYWPVRQFLEITFAPLQAETASISVLGHLEGGLEALTALGLGLREGHGRRLFAGRLTQVEAAPGLPAPAAASGVPADIAARRRALWTACPEELRDITASRAIMHPAGPLLMAESELRTLHEALWWVRERLGRDGETVLRYAAALACNRTGVRVRDFCHLAQAGALLLDVEAALLRPDVPLAAMVEEAILISGRLAAWLDLLIPWSDVNEAMRAALPPPIPAPATGA</sequence>
<reference evidence="1 2" key="1">
    <citation type="submission" date="2023-07" db="EMBL/GenBank/DDBJ databases">
        <title>Genomic Encyclopedia of Type Strains, Phase IV (KMG-IV): sequencing the most valuable type-strain genomes for metagenomic binning, comparative biology and taxonomic classification.</title>
        <authorList>
            <person name="Goeker M."/>
        </authorList>
    </citation>
    <scope>NUCLEOTIDE SEQUENCE [LARGE SCALE GENOMIC DNA]</scope>
    <source>
        <strain evidence="1 2">DSM 19619</strain>
    </source>
</reference>
<accession>A0ABU0J2S6</accession>
<name>A0ABU0J2S6_9HYPH</name>
<organism evidence="1 2">
    <name type="scientific">Labrys wisconsinensis</name>
    <dbReference type="NCBI Taxonomy" id="425677"/>
    <lineage>
        <taxon>Bacteria</taxon>
        <taxon>Pseudomonadati</taxon>
        <taxon>Pseudomonadota</taxon>
        <taxon>Alphaproteobacteria</taxon>
        <taxon>Hyphomicrobiales</taxon>
        <taxon>Xanthobacteraceae</taxon>
        <taxon>Labrys</taxon>
    </lineage>
</organism>
<proteinExistence type="predicted"/>
<dbReference type="InterPro" id="IPR029000">
    <property type="entry name" value="Cyclophilin-like_dom_sf"/>
</dbReference>
<keyword evidence="2" id="KW-1185">Reference proteome</keyword>
<dbReference type="SUPFAM" id="SSF50891">
    <property type="entry name" value="Cyclophilin-like"/>
    <property type="match status" value="1"/>
</dbReference>
<evidence type="ECO:0000313" key="2">
    <source>
        <dbReference type="Proteomes" id="UP001242480"/>
    </source>
</evidence>
<dbReference type="EMBL" id="JAUSVX010000001">
    <property type="protein sequence ID" value="MDQ0467925.1"/>
    <property type="molecule type" value="Genomic_DNA"/>
</dbReference>
<protein>
    <submittedName>
        <fullName evidence="1">Uncharacterized protein</fullName>
    </submittedName>
</protein>